<accession>A0ABT0U609</accession>
<gene>
    <name evidence="1" type="ORF">NB063_15950</name>
</gene>
<protein>
    <recommendedName>
        <fullName evidence="3">DUF1232 domain-containing protein</fullName>
    </recommendedName>
</protein>
<evidence type="ECO:0008006" key="3">
    <source>
        <dbReference type="Google" id="ProtNLM"/>
    </source>
</evidence>
<sequence>MSDQFEFHPTGLTRSQFDRLSEYADRAETISPGHLLEEARQHLEQTQQAHAANRMINVRLASAIVDVIERVANVWDSLSANHQTWLAAAMLYFSSCDDDEPDFDSPIGFEDDVEVLNSCLRLAGLNDLRLNSEDYDDA</sequence>
<dbReference type="RefSeq" id="WP_250929724.1">
    <property type="nucleotide sequence ID" value="NZ_JAMQBK010000039.1"/>
</dbReference>
<dbReference type="Proteomes" id="UP001202961">
    <property type="component" value="Unassembled WGS sequence"/>
</dbReference>
<dbReference type="EMBL" id="JAMQBK010000039">
    <property type="protein sequence ID" value="MCM2372099.1"/>
    <property type="molecule type" value="Genomic_DNA"/>
</dbReference>
<name>A0ABT0U609_9BACT</name>
<keyword evidence="2" id="KW-1185">Reference proteome</keyword>
<proteinExistence type="predicted"/>
<comment type="caution">
    <text evidence="1">The sequence shown here is derived from an EMBL/GenBank/DDBJ whole genome shotgun (WGS) entry which is preliminary data.</text>
</comment>
<organism evidence="1 2">
    <name type="scientific">Aporhodopirellula aestuarii</name>
    <dbReference type="NCBI Taxonomy" id="2950107"/>
    <lineage>
        <taxon>Bacteria</taxon>
        <taxon>Pseudomonadati</taxon>
        <taxon>Planctomycetota</taxon>
        <taxon>Planctomycetia</taxon>
        <taxon>Pirellulales</taxon>
        <taxon>Pirellulaceae</taxon>
        <taxon>Aporhodopirellula</taxon>
    </lineage>
</organism>
<evidence type="ECO:0000313" key="1">
    <source>
        <dbReference type="EMBL" id="MCM2372099.1"/>
    </source>
</evidence>
<reference evidence="1 2" key="1">
    <citation type="journal article" date="2022" name="Syst. Appl. Microbiol.">
        <title>Rhodopirellula aestuarii sp. nov., a novel member of the genus Rhodopirellula isolated from brackish sediments collected in the Tagus River estuary, Portugal.</title>
        <authorList>
            <person name="Vitorino I.R."/>
            <person name="Klimek D."/>
            <person name="Calusinska M."/>
            <person name="Lobo-da-Cunha A."/>
            <person name="Vasconcelos V."/>
            <person name="Lage O.M."/>
        </authorList>
    </citation>
    <scope>NUCLEOTIDE SEQUENCE [LARGE SCALE GENOMIC DNA]</scope>
    <source>
        <strain evidence="1 2">ICT_H3.1</strain>
    </source>
</reference>
<evidence type="ECO:0000313" key="2">
    <source>
        <dbReference type="Proteomes" id="UP001202961"/>
    </source>
</evidence>